<dbReference type="PANTHER" id="PTHR43080:SF2">
    <property type="entry name" value="CBS DOMAIN-CONTAINING PROTEIN"/>
    <property type="match status" value="1"/>
</dbReference>
<dbReference type="InterPro" id="IPR046342">
    <property type="entry name" value="CBS_dom_sf"/>
</dbReference>
<protein>
    <submittedName>
        <fullName evidence="4">CBS domain-containing protein</fullName>
    </submittedName>
</protein>
<feature type="domain" description="CBS" evidence="3">
    <location>
        <begin position="88"/>
        <end position="145"/>
    </location>
</feature>
<dbReference type="PROSITE" id="PS51371">
    <property type="entry name" value="CBS"/>
    <property type="match status" value="2"/>
</dbReference>
<name>D5ZNC8_STRV1</name>
<sequence length="157" mass="17261">MRPVPRRPSGTGRYSMTTAGDIMHRGAQWIPAHETLDRAAQLMRELNVGALPISDANERLCGILTDRDIVVGCVAVGHDPARVTAGDMAQGTPRWIEADADISEVLQEMQTHRIRRLPVIQNKRLVGMISEADLARHLSDDQIATWAENVYARTAAG</sequence>
<evidence type="ECO:0000256" key="1">
    <source>
        <dbReference type="ARBA" id="ARBA00023122"/>
    </source>
</evidence>
<dbReference type="Gene3D" id="3.10.580.10">
    <property type="entry name" value="CBS-domain"/>
    <property type="match status" value="1"/>
</dbReference>
<evidence type="ECO:0000313" key="4">
    <source>
        <dbReference type="EMBL" id="EFE70146.2"/>
    </source>
</evidence>
<dbReference type="SUPFAM" id="SSF54631">
    <property type="entry name" value="CBS-domain pair"/>
    <property type="match status" value="1"/>
</dbReference>
<evidence type="ECO:0000259" key="3">
    <source>
        <dbReference type="PROSITE" id="PS51371"/>
    </source>
</evidence>
<gene>
    <name evidence="4" type="ORF">SSFG_05389</name>
</gene>
<dbReference type="EMBL" id="DS999641">
    <property type="protein sequence ID" value="EFE70146.2"/>
    <property type="molecule type" value="Genomic_DNA"/>
</dbReference>
<accession>D5ZNC8</accession>
<keyword evidence="1 2" id="KW-0129">CBS domain</keyword>
<dbReference type="PANTHER" id="PTHR43080">
    <property type="entry name" value="CBS DOMAIN-CONTAINING PROTEIN CBSX3, MITOCHONDRIAL"/>
    <property type="match status" value="1"/>
</dbReference>
<dbReference type="InterPro" id="IPR051257">
    <property type="entry name" value="Diverse_CBS-Domain"/>
</dbReference>
<evidence type="ECO:0000256" key="2">
    <source>
        <dbReference type="PROSITE-ProRule" id="PRU00703"/>
    </source>
</evidence>
<feature type="domain" description="CBS" evidence="3">
    <location>
        <begin position="23"/>
        <end position="80"/>
    </location>
</feature>
<dbReference type="eggNOG" id="COG0517">
    <property type="taxonomic scope" value="Bacteria"/>
</dbReference>
<dbReference type="SMART" id="SM00116">
    <property type="entry name" value="CBS"/>
    <property type="match status" value="2"/>
</dbReference>
<evidence type="ECO:0000313" key="5">
    <source>
        <dbReference type="Proteomes" id="UP000003824"/>
    </source>
</evidence>
<proteinExistence type="predicted"/>
<reference evidence="5" key="1">
    <citation type="submission" date="2008-12" db="EMBL/GenBank/DDBJ databases">
        <title>Annotation of Streptomyces ghanaensis ATCC 14672.</title>
        <authorList>
            <consortium name="The Broad Institute Genome Sequencing Platform"/>
            <consortium name="Broad Institute Microbial Sequencing Center"/>
            <person name="Fischbach M."/>
            <person name="Ward D."/>
            <person name="Young S."/>
            <person name="Kodira C.D."/>
            <person name="Zeng Q."/>
            <person name="Koehrsen M."/>
            <person name="Godfrey P."/>
            <person name="Alvarado L."/>
            <person name="Berlin A.M."/>
            <person name="Borenstein D."/>
            <person name="Chen Z."/>
            <person name="Engels R."/>
            <person name="Freedman E."/>
            <person name="Gellesch M."/>
            <person name="Goldberg J."/>
            <person name="Griggs A."/>
            <person name="Gujja S."/>
            <person name="Heiman D.I."/>
            <person name="Hepburn T.A."/>
            <person name="Howarth C."/>
            <person name="Jen D."/>
            <person name="Larson L."/>
            <person name="Lewis B."/>
            <person name="Mehta T."/>
            <person name="Park D."/>
            <person name="Pearson M."/>
            <person name="Roberts A."/>
            <person name="Saif S."/>
            <person name="Shea T.D."/>
            <person name="Shenoy N."/>
            <person name="Sisk P."/>
            <person name="Stolte C."/>
            <person name="Sykes S.N."/>
            <person name="Walk T."/>
            <person name="White J."/>
            <person name="Yandava C."/>
            <person name="Straight P."/>
            <person name="Clardy J."/>
            <person name="Hung D."/>
            <person name="Kolter R."/>
            <person name="Mekalanos J."/>
            <person name="Walker S."/>
            <person name="Walsh C.T."/>
            <person name="Wieland B.L.C."/>
            <person name="Ilzarbe M."/>
            <person name="Galagan J."/>
            <person name="Nusbaum C."/>
            <person name="Birren B."/>
        </authorList>
    </citation>
    <scope>NUCLEOTIDE SEQUENCE [LARGE SCALE GENOMIC DNA]</scope>
    <source>
        <strain evidence="5">ATCC 14672 / DSM 40746 / JCM 4963 / KCTC 9882 / NRRL B-12104 / FH 1290</strain>
    </source>
</reference>
<dbReference type="Pfam" id="PF00571">
    <property type="entry name" value="CBS"/>
    <property type="match status" value="2"/>
</dbReference>
<dbReference type="InterPro" id="IPR000644">
    <property type="entry name" value="CBS_dom"/>
</dbReference>
<dbReference type="Proteomes" id="UP000003824">
    <property type="component" value="Unassembled WGS sequence"/>
</dbReference>
<organism evidence="4 5">
    <name type="scientific">Streptomyces viridosporus (strain ATCC 14672 / DSM 40746 / JCM 4963 / KCTC 9882 / NRRL B-12104 / FH 1290)</name>
    <name type="common">Streptomyces ghanaensis</name>
    <dbReference type="NCBI Taxonomy" id="566461"/>
    <lineage>
        <taxon>Bacteria</taxon>
        <taxon>Bacillati</taxon>
        <taxon>Actinomycetota</taxon>
        <taxon>Actinomycetes</taxon>
        <taxon>Kitasatosporales</taxon>
        <taxon>Streptomycetaceae</taxon>
        <taxon>Streptomyces</taxon>
    </lineage>
</organism>
<dbReference type="CDD" id="cd04622">
    <property type="entry name" value="CBS_pair_HRP1_like"/>
    <property type="match status" value="1"/>
</dbReference>
<dbReference type="AlphaFoldDB" id="D5ZNC8"/>